<accession>A0A2U9B6K5</accession>
<dbReference type="EMBL" id="CP026246">
    <property type="protein sequence ID" value="AWO99566.1"/>
    <property type="molecule type" value="Genomic_DNA"/>
</dbReference>
<evidence type="ECO:0000313" key="1">
    <source>
        <dbReference type="EMBL" id="AWO99566.1"/>
    </source>
</evidence>
<feature type="non-terminal residue" evidence="1">
    <location>
        <position position="61"/>
    </location>
</feature>
<protein>
    <submittedName>
        <fullName evidence="1">Uncharacterized protein</fullName>
    </submittedName>
</protein>
<organism evidence="1 2">
    <name type="scientific">Scophthalmus maximus</name>
    <name type="common">Turbot</name>
    <name type="synonym">Psetta maxima</name>
    <dbReference type="NCBI Taxonomy" id="52904"/>
    <lineage>
        <taxon>Eukaryota</taxon>
        <taxon>Metazoa</taxon>
        <taxon>Chordata</taxon>
        <taxon>Craniata</taxon>
        <taxon>Vertebrata</taxon>
        <taxon>Euteleostomi</taxon>
        <taxon>Actinopterygii</taxon>
        <taxon>Neopterygii</taxon>
        <taxon>Teleostei</taxon>
        <taxon>Neoteleostei</taxon>
        <taxon>Acanthomorphata</taxon>
        <taxon>Carangaria</taxon>
        <taxon>Pleuronectiformes</taxon>
        <taxon>Pleuronectoidei</taxon>
        <taxon>Scophthalmidae</taxon>
        <taxon>Scophthalmus</taxon>
    </lineage>
</organism>
<gene>
    <name evidence="1" type="ORF">SMAX5B_006859</name>
</gene>
<dbReference type="AlphaFoldDB" id="A0A2U9B6K5"/>
<proteinExistence type="predicted"/>
<reference evidence="1 2" key="1">
    <citation type="submission" date="2017-12" db="EMBL/GenBank/DDBJ databases">
        <title>Integrating genomic resources of turbot (Scophthalmus maximus) in depth evaluation of genetic and physical mapping variation across individuals.</title>
        <authorList>
            <person name="Martinez P."/>
        </authorList>
    </citation>
    <scope>NUCLEOTIDE SEQUENCE [LARGE SCALE GENOMIC DNA]</scope>
</reference>
<name>A0A2U9B6K5_SCOMX</name>
<keyword evidence="2" id="KW-1185">Reference proteome</keyword>
<dbReference type="Proteomes" id="UP000246464">
    <property type="component" value="Chromosome 4"/>
</dbReference>
<evidence type="ECO:0000313" key="2">
    <source>
        <dbReference type="Proteomes" id="UP000246464"/>
    </source>
</evidence>
<sequence length="61" mass="6879">MAEQLQFILMSSAPQHDDTSHCFRNNMSIESELAAANRTSAVDPTFNELFKEGRSNNMMNV</sequence>